<evidence type="ECO:0000256" key="3">
    <source>
        <dbReference type="ARBA" id="ARBA00022737"/>
    </source>
</evidence>
<dbReference type="InterPro" id="IPR036236">
    <property type="entry name" value="Znf_C2H2_sf"/>
</dbReference>
<keyword evidence="2 11" id="KW-0479">Metal-binding</keyword>
<dbReference type="FunFam" id="3.30.160.60:FF:000624">
    <property type="entry name" value="zinc finger protein 697"/>
    <property type="match status" value="1"/>
</dbReference>
<evidence type="ECO:0000256" key="5">
    <source>
        <dbReference type="ARBA" id="ARBA00022833"/>
    </source>
</evidence>
<feature type="region of interest" description="Disordered" evidence="12">
    <location>
        <begin position="104"/>
        <end position="135"/>
    </location>
</feature>
<dbReference type="Gene3D" id="3.30.160.60">
    <property type="entry name" value="Classic Zinc Finger"/>
    <property type="match status" value="8"/>
</dbReference>
<evidence type="ECO:0000259" key="14">
    <source>
        <dbReference type="PROSITE" id="PS51915"/>
    </source>
</evidence>
<dbReference type="FunFam" id="3.30.160.60:FF:000325">
    <property type="entry name" value="ZFP90 zinc finger protein"/>
    <property type="match status" value="1"/>
</dbReference>
<evidence type="ECO:0000256" key="2">
    <source>
        <dbReference type="ARBA" id="ARBA00022723"/>
    </source>
</evidence>
<dbReference type="PROSITE" id="PS51915">
    <property type="entry name" value="ZAD"/>
    <property type="match status" value="1"/>
</dbReference>
<dbReference type="GO" id="GO:0005654">
    <property type="term" value="C:nucleoplasm"/>
    <property type="evidence" value="ECO:0007669"/>
    <property type="project" value="TreeGrafter"/>
</dbReference>
<dbReference type="Pfam" id="PF13894">
    <property type="entry name" value="zf-C2H2_4"/>
    <property type="match status" value="1"/>
</dbReference>
<dbReference type="SUPFAM" id="SSF57667">
    <property type="entry name" value="beta-beta-alpha zinc fingers"/>
    <property type="match status" value="5"/>
</dbReference>
<comment type="subcellular location">
    <subcellularLocation>
        <location evidence="1">Nucleus</location>
    </subcellularLocation>
</comment>
<feature type="compositionally biased region" description="Acidic residues" evidence="12">
    <location>
        <begin position="104"/>
        <end position="121"/>
    </location>
</feature>
<dbReference type="PANTHER" id="PTHR24399:SF23">
    <property type="entry name" value="C2H2-TYPE DOMAIN-CONTAINING PROTEIN"/>
    <property type="match status" value="1"/>
</dbReference>
<dbReference type="GO" id="GO:0002682">
    <property type="term" value="P:regulation of immune system process"/>
    <property type="evidence" value="ECO:0007669"/>
    <property type="project" value="TreeGrafter"/>
</dbReference>
<feature type="domain" description="C2H2-type" evidence="13">
    <location>
        <begin position="295"/>
        <end position="322"/>
    </location>
</feature>
<evidence type="ECO:0000256" key="9">
    <source>
        <dbReference type="ARBA" id="ARBA00023242"/>
    </source>
</evidence>
<evidence type="ECO:0000259" key="13">
    <source>
        <dbReference type="PROSITE" id="PS50157"/>
    </source>
</evidence>
<reference evidence="15" key="1">
    <citation type="submission" date="2018-01" db="EMBL/GenBank/DDBJ databases">
        <title>An insight into the sialome of Amazonian anophelines.</title>
        <authorList>
            <person name="Ribeiro J.M."/>
            <person name="Scarpassa V."/>
            <person name="Calvo E."/>
        </authorList>
    </citation>
    <scope>NUCLEOTIDE SEQUENCE</scope>
    <source>
        <tissue evidence="15">Salivary glands</tissue>
    </source>
</reference>
<evidence type="ECO:0000313" key="15">
    <source>
        <dbReference type="EMBL" id="MBW43825.1"/>
    </source>
</evidence>
<dbReference type="PROSITE" id="PS00028">
    <property type="entry name" value="ZINC_FINGER_C2H2_1"/>
    <property type="match status" value="8"/>
</dbReference>
<dbReference type="FunFam" id="3.30.160.60:FF:000710">
    <property type="entry name" value="Zinc finger protein 768"/>
    <property type="match status" value="1"/>
</dbReference>
<dbReference type="PROSITE" id="PS50157">
    <property type="entry name" value="ZINC_FINGER_C2H2_2"/>
    <property type="match status" value="9"/>
</dbReference>
<dbReference type="FunFam" id="3.30.160.60:FF:000065">
    <property type="entry name" value="B-cell CLL/lymphoma 6, member B"/>
    <property type="match status" value="2"/>
</dbReference>
<feature type="domain" description="C2H2-type" evidence="13">
    <location>
        <begin position="177"/>
        <end position="204"/>
    </location>
</feature>
<evidence type="ECO:0000256" key="4">
    <source>
        <dbReference type="ARBA" id="ARBA00022771"/>
    </source>
</evidence>
<dbReference type="Pfam" id="PF00096">
    <property type="entry name" value="zf-C2H2"/>
    <property type="match status" value="8"/>
</dbReference>
<dbReference type="Pfam" id="PF07776">
    <property type="entry name" value="zf-AD"/>
    <property type="match status" value="1"/>
</dbReference>
<keyword evidence="6" id="KW-0805">Transcription regulation</keyword>
<feature type="binding site" evidence="11">
    <location>
        <position position="68"/>
    </location>
    <ligand>
        <name>Zn(2+)</name>
        <dbReference type="ChEBI" id="CHEBI:29105"/>
    </ligand>
</feature>
<dbReference type="SMART" id="SM00355">
    <property type="entry name" value="ZnF_C2H2"/>
    <property type="match status" value="9"/>
</dbReference>
<evidence type="ECO:0008006" key="16">
    <source>
        <dbReference type="Google" id="ProtNLM"/>
    </source>
</evidence>
<keyword evidence="7" id="KW-0238">DNA-binding</keyword>
<keyword evidence="8" id="KW-0804">Transcription</keyword>
<feature type="domain" description="C2H2-type" evidence="13">
    <location>
        <begin position="378"/>
        <end position="401"/>
    </location>
</feature>
<dbReference type="SMART" id="SM00868">
    <property type="entry name" value="zf-AD"/>
    <property type="match status" value="1"/>
</dbReference>
<keyword evidence="4 10" id="KW-0863">Zinc-finger</keyword>
<accession>A0A2M4ASQ0</accession>
<dbReference type="GO" id="GO:0001817">
    <property type="term" value="P:regulation of cytokine production"/>
    <property type="evidence" value="ECO:0007669"/>
    <property type="project" value="TreeGrafter"/>
</dbReference>
<dbReference type="InterPro" id="IPR013087">
    <property type="entry name" value="Znf_C2H2_type"/>
</dbReference>
<dbReference type="InterPro" id="IPR012934">
    <property type="entry name" value="Znf_AD"/>
</dbReference>
<dbReference type="SUPFAM" id="SSF57716">
    <property type="entry name" value="Glucocorticoid receptor-like (DNA-binding domain)"/>
    <property type="match status" value="1"/>
</dbReference>
<dbReference type="FunFam" id="3.30.160.60:FF:001963">
    <property type="entry name" value="Replication initiator 1"/>
    <property type="match status" value="1"/>
</dbReference>
<evidence type="ECO:0000256" key="11">
    <source>
        <dbReference type="PROSITE-ProRule" id="PRU01263"/>
    </source>
</evidence>
<feature type="domain" description="ZAD" evidence="14">
    <location>
        <begin position="22"/>
        <end position="92"/>
    </location>
</feature>
<dbReference type="FunFam" id="3.30.160.60:FF:000882">
    <property type="entry name" value="Predicted gene, 21060"/>
    <property type="match status" value="1"/>
</dbReference>
<dbReference type="PANTHER" id="PTHR24399">
    <property type="entry name" value="ZINC FINGER AND BTB DOMAIN-CONTAINING"/>
    <property type="match status" value="1"/>
</dbReference>
<protein>
    <recommendedName>
        <fullName evidence="16">C2h2-type zn-finger protein</fullName>
    </recommendedName>
</protein>
<dbReference type="EMBL" id="GGFK01010504">
    <property type="protein sequence ID" value="MBW43825.1"/>
    <property type="molecule type" value="Transcribed_RNA"/>
</dbReference>
<feature type="binding site" evidence="11">
    <location>
        <position position="65"/>
    </location>
    <ligand>
        <name>Zn(2+)</name>
        <dbReference type="ChEBI" id="CHEBI:29105"/>
    </ligand>
</feature>
<evidence type="ECO:0000256" key="6">
    <source>
        <dbReference type="ARBA" id="ARBA00023015"/>
    </source>
</evidence>
<dbReference type="AlphaFoldDB" id="A0A2M4ASQ0"/>
<keyword evidence="9" id="KW-0539">Nucleus</keyword>
<name>A0A2M4ASQ0_9DIPT</name>
<feature type="domain" description="C2H2-type" evidence="13">
    <location>
        <begin position="351"/>
        <end position="378"/>
    </location>
</feature>
<evidence type="ECO:0000256" key="1">
    <source>
        <dbReference type="ARBA" id="ARBA00004123"/>
    </source>
</evidence>
<evidence type="ECO:0000256" key="12">
    <source>
        <dbReference type="SAM" id="MobiDB-lite"/>
    </source>
</evidence>
<feature type="domain" description="C2H2-type" evidence="13">
    <location>
        <begin position="211"/>
        <end position="238"/>
    </location>
</feature>
<keyword evidence="3" id="KW-0677">Repeat</keyword>
<proteinExistence type="predicted"/>
<feature type="binding site" evidence="11">
    <location>
        <position position="24"/>
    </location>
    <ligand>
        <name>Zn(2+)</name>
        <dbReference type="ChEBI" id="CHEBI:29105"/>
    </ligand>
</feature>
<sequence>MDAVNFEQMDESPEISPLDLDLICRCCMASKRRMKPLFTMELDDMLLAVTGIRARPDDGLPGLLCVPCVLQLRRSHYFKLQSEKTDRMLRGYVSHESFLKSFEQDELPNVEESEQKEEEPVDSAPVETDSNNEPPERKIDLQIELAQPVACPKCGKEFLNERKMRRHMRIHSSEQYHQCSQCEKAFADKSNLTKHMRKHTGELRNLKNKPHLCAECGKSFKYSTSLSRHKRLHSKRNVFTCEVCHKYYAEQQTLVNHMRTHTNEKPYSCSICDKQFAQKPNLDRHELTHTGVKPYACDLCDKRFTQKSYLIVHKRIHTEEKPFQCASCSMAFVSQNSLQKHQRTPCSDRPFACTRCSISFRYKSSLRRHRRSHKDGEYSCRICTMSFRHSTKLANHMSIRHPNVVWEHDYDATSFIKGRPAKPGVDQHYGSDDGFKRLNTNELQHEAKQDDLRISAEETVFEETFEAEEEESQSYDECSYIDQLPVEQVEKEPLLSIQIIKTVESGLLSD</sequence>
<dbReference type="GO" id="GO:0008270">
    <property type="term" value="F:zinc ion binding"/>
    <property type="evidence" value="ECO:0007669"/>
    <property type="project" value="UniProtKB-UniRule"/>
</dbReference>
<feature type="domain" description="C2H2-type" evidence="13">
    <location>
        <begin position="323"/>
        <end position="350"/>
    </location>
</feature>
<evidence type="ECO:0000256" key="7">
    <source>
        <dbReference type="ARBA" id="ARBA00023125"/>
    </source>
</evidence>
<feature type="domain" description="C2H2-type" evidence="13">
    <location>
        <begin position="239"/>
        <end position="266"/>
    </location>
</feature>
<dbReference type="GO" id="GO:0000978">
    <property type="term" value="F:RNA polymerase II cis-regulatory region sequence-specific DNA binding"/>
    <property type="evidence" value="ECO:0007669"/>
    <property type="project" value="TreeGrafter"/>
</dbReference>
<organism evidence="15">
    <name type="scientific">Anopheles triannulatus</name>
    <dbReference type="NCBI Taxonomy" id="58253"/>
    <lineage>
        <taxon>Eukaryota</taxon>
        <taxon>Metazoa</taxon>
        <taxon>Ecdysozoa</taxon>
        <taxon>Arthropoda</taxon>
        <taxon>Hexapoda</taxon>
        <taxon>Insecta</taxon>
        <taxon>Pterygota</taxon>
        <taxon>Neoptera</taxon>
        <taxon>Endopterygota</taxon>
        <taxon>Diptera</taxon>
        <taxon>Nematocera</taxon>
        <taxon>Culicoidea</taxon>
        <taxon>Culicidae</taxon>
        <taxon>Anophelinae</taxon>
        <taxon>Anopheles</taxon>
    </lineage>
</organism>
<keyword evidence="5 11" id="KW-0862">Zinc</keyword>
<feature type="domain" description="C2H2-type" evidence="13">
    <location>
        <begin position="267"/>
        <end position="294"/>
    </location>
</feature>
<feature type="binding site" evidence="11">
    <location>
        <position position="27"/>
    </location>
    <ligand>
        <name>Zn(2+)</name>
        <dbReference type="ChEBI" id="CHEBI:29105"/>
    </ligand>
</feature>
<evidence type="ECO:0000256" key="8">
    <source>
        <dbReference type="ARBA" id="ARBA00023163"/>
    </source>
</evidence>
<feature type="domain" description="C2H2-type" evidence="13">
    <location>
        <begin position="149"/>
        <end position="176"/>
    </location>
</feature>
<dbReference type="GO" id="GO:0001227">
    <property type="term" value="F:DNA-binding transcription repressor activity, RNA polymerase II-specific"/>
    <property type="evidence" value="ECO:0007669"/>
    <property type="project" value="TreeGrafter"/>
</dbReference>
<evidence type="ECO:0000256" key="10">
    <source>
        <dbReference type="PROSITE-ProRule" id="PRU00042"/>
    </source>
</evidence>